<proteinExistence type="predicted"/>
<protein>
    <recommendedName>
        <fullName evidence="3">DUF4297 domain-containing protein</fullName>
    </recommendedName>
</protein>
<dbReference type="EMBL" id="QUOU01000001">
    <property type="protein sequence ID" value="REL27760.1"/>
    <property type="molecule type" value="Genomic_DNA"/>
</dbReference>
<evidence type="ECO:0008006" key="3">
    <source>
        <dbReference type="Google" id="ProtNLM"/>
    </source>
</evidence>
<dbReference type="OrthoDB" id="8403777at2"/>
<evidence type="ECO:0000313" key="1">
    <source>
        <dbReference type="EMBL" id="REL27760.1"/>
    </source>
</evidence>
<reference evidence="1 2" key="1">
    <citation type="submission" date="2018-08" db="EMBL/GenBank/DDBJ databases">
        <title>Thalassotalea euphylliae genome.</title>
        <authorList>
            <person name="Summers S."/>
            <person name="Rice S.A."/>
            <person name="Freckelton M.L."/>
            <person name="Nedved B.T."/>
            <person name="Hadfield M.G."/>
        </authorList>
    </citation>
    <scope>NUCLEOTIDE SEQUENCE [LARGE SCALE GENOMIC DNA]</scope>
    <source>
        <strain evidence="1 2">H1</strain>
    </source>
</reference>
<sequence length="397" mass="46384">MDRSAVDTIRGYCYQFDKSIFEILSLNCDTDSIEVEGVEDVDVSQGGELSAIQCKYYEKSSYNHSVIAKPIRFMLQHFSSNRNADVTYYLYGHYKDGHEKLSDCISVEFLKEKFLSHTKDKIRYEEHVELGLSDDDLKSFIDRLKLDINAKSFDEQNESVIKKIVEIFNCTKEEASHYYYNSAFSVIAKLACDQQNRVITKAEFLRKIDNKKALFNSWLYKFRGRTEYLKKIKSDLFPRSLNTQAYDRFFMIDVSSASNIAEIKECIYTIQKNWASLSKRSPTPYSPYIYLYNQEQCFLHSIKKELYNEGLNFVDGYNYYGSDFCVETLSRAKSDIDIKFQYIETEQDLVQAVNSAKSRVELYQFFTKDNELSIKFDAGIKNTKLQVFEFSDISDLV</sequence>
<accession>A0A3E0TTK2</accession>
<name>A0A3E0TTK2_9GAMM</name>
<dbReference type="RefSeq" id="WP_116008829.1">
    <property type="nucleotide sequence ID" value="NZ_QUOU01000001.1"/>
</dbReference>
<comment type="caution">
    <text evidence="1">The sequence shown here is derived from an EMBL/GenBank/DDBJ whole genome shotgun (WGS) entry which is preliminary data.</text>
</comment>
<dbReference type="AlphaFoldDB" id="A0A3E0TTK2"/>
<dbReference type="NCBIfam" id="NF042945">
    <property type="entry name" value="DUF4297_antiphage"/>
    <property type="match status" value="1"/>
</dbReference>
<evidence type="ECO:0000313" key="2">
    <source>
        <dbReference type="Proteomes" id="UP000256478"/>
    </source>
</evidence>
<gene>
    <name evidence="1" type="ORF">DXX93_15140</name>
</gene>
<dbReference type="Proteomes" id="UP000256478">
    <property type="component" value="Unassembled WGS sequence"/>
</dbReference>
<organism evidence="1 2">
    <name type="scientific">Thalassotalea euphylliae</name>
    <dbReference type="NCBI Taxonomy" id="1655234"/>
    <lineage>
        <taxon>Bacteria</taxon>
        <taxon>Pseudomonadati</taxon>
        <taxon>Pseudomonadota</taxon>
        <taxon>Gammaproteobacteria</taxon>
        <taxon>Alteromonadales</taxon>
        <taxon>Colwelliaceae</taxon>
        <taxon>Thalassotalea</taxon>
    </lineage>
</organism>